<dbReference type="EMBL" id="CAJNOR010005396">
    <property type="protein sequence ID" value="CAF1560622.1"/>
    <property type="molecule type" value="Genomic_DNA"/>
</dbReference>
<comment type="caution">
    <text evidence="4">The sequence shown here is derived from an EMBL/GenBank/DDBJ whole genome shotgun (WGS) entry which is preliminary data.</text>
</comment>
<evidence type="ECO:0000256" key="2">
    <source>
        <dbReference type="ARBA" id="ARBA00024195"/>
    </source>
</evidence>
<dbReference type="SMART" id="SM00020">
    <property type="entry name" value="Tryp_SPc"/>
    <property type="match status" value="1"/>
</dbReference>
<dbReference type="PRINTS" id="PR00722">
    <property type="entry name" value="CHYMOTRYPSIN"/>
</dbReference>
<dbReference type="Proteomes" id="UP000663828">
    <property type="component" value="Unassembled WGS sequence"/>
</dbReference>
<evidence type="ECO:0000259" key="3">
    <source>
        <dbReference type="PROSITE" id="PS50240"/>
    </source>
</evidence>
<dbReference type="Pfam" id="PF00089">
    <property type="entry name" value="Trypsin"/>
    <property type="match status" value="1"/>
</dbReference>
<dbReference type="PROSITE" id="PS50240">
    <property type="entry name" value="TRYPSIN_DOM"/>
    <property type="match status" value="1"/>
</dbReference>
<comment type="similarity">
    <text evidence="2">Belongs to the peptidase S1 family. CLIP subfamily.</text>
</comment>
<keyword evidence="1" id="KW-1015">Disulfide bond</keyword>
<dbReference type="AlphaFoldDB" id="A0A815XRA9"/>
<evidence type="ECO:0000256" key="1">
    <source>
        <dbReference type="ARBA" id="ARBA00023157"/>
    </source>
</evidence>
<dbReference type="InterPro" id="IPR043504">
    <property type="entry name" value="Peptidase_S1_PA_chymotrypsin"/>
</dbReference>
<gene>
    <name evidence="4" type="ORF">XAT740_LOCUS43591</name>
</gene>
<evidence type="ECO:0000313" key="4">
    <source>
        <dbReference type="EMBL" id="CAF1560622.1"/>
    </source>
</evidence>
<protein>
    <recommendedName>
        <fullName evidence="3">Peptidase S1 domain-containing protein</fullName>
    </recommendedName>
</protein>
<evidence type="ECO:0000313" key="5">
    <source>
        <dbReference type="Proteomes" id="UP000663828"/>
    </source>
</evidence>
<dbReference type="SUPFAM" id="SSF50494">
    <property type="entry name" value="Trypsin-like serine proteases"/>
    <property type="match status" value="1"/>
</dbReference>
<accession>A0A815XRA9</accession>
<sequence length="209" mass="22596">MDCYYKKGGSIASCGREIPRQLLSVTVGSSNAQSSTQTRPAAEIIIHPNHNQSFFINDIALIRLEAPLNTDDSSIAQICLPAEMTGNYSSDNSSGVPTGWRRLSVKDKAYGKLREVPTTAVSIDSEDCQSIITDASTQLCAQVVKSNIDTCTGDAGNPLMVYTSSRQWIVVGLVSFGILCDGQYPSVYTRVSAYLDWIKLKTGIDSTAK</sequence>
<dbReference type="InterPro" id="IPR001314">
    <property type="entry name" value="Peptidase_S1A"/>
</dbReference>
<dbReference type="InterPro" id="IPR051487">
    <property type="entry name" value="Ser/Thr_Proteases_Immune/Dev"/>
</dbReference>
<proteinExistence type="inferred from homology"/>
<dbReference type="CDD" id="cd00190">
    <property type="entry name" value="Tryp_SPc"/>
    <property type="match status" value="1"/>
</dbReference>
<dbReference type="PANTHER" id="PTHR24256">
    <property type="entry name" value="TRYPTASE-RELATED"/>
    <property type="match status" value="1"/>
</dbReference>
<dbReference type="Gene3D" id="2.40.10.10">
    <property type="entry name" value="Trypsin-like serine proteases"/>
    <property type="match status" value="1"/>
</dbReference>
<dbReference type="InterPro" id="IPR009003">
    <property type="entry name" value="Peptidase_S1_PA"/>
</dbReference>
<reference evidence="4" key="1">
    <citation type="submission" date="2021-02" db="EMBL/GenBank/DDBJ databases">
        <authorList>
            <person name="Nowell W R."/>
        </authorList>
    </citation>
    <scope>NUCLEOTIDE SEQUENCE</scope>
</reference>
<feature type="domain" description="Peptidase S1" evidence="3">
    <location>
        <begin position="1"/>
        <end position="203"/>
    </location>
</feature>
<dbReference type="GO" id="GO:0004252">
    <property type="term" value="F:serine-type endopeptidase activity"/>
    <property type="evidence" value="ECO:0007669"/>
    <property type="project" value="InterPro"/>
</dbReference>
<keyword evidence="5" id="KW-1185">Reference proteome</keyword>
<name>A0A815XRA9_ADIRI</name>
<dbReference type="GO" id="GO:0006508">
    <property type="term" value="P:proteolysis"/>
    <property type="evidence" value="ECO:0007669"/>
    <property type="project" value="InterPro"/>
</dbReference>
<organism evidence="4 5">
    <name type="scientific">Adineta ricciae</name>
    <name type="common">Rotifer</name>
    <dbReference type="NCBI Taxonomy" id="249248"/>
    <lineage>
        <taxon>Eukaryota</taxon>
        <taxon>Metazoa</taxon>
        <taxon>Spiralia</taxon>
        <taxon>Gnathifera</taxon>
        <taxon>Rotifera</taxon>
        <taxon>Eurotatoria</taxon>
        <taxon>Bdelloidea</taxon>
        <taxon>Adinetida</taxon>
        <taxon>Adinetidae</taxon>
        <taxon>Adineta</taxon>
    </lineage>
</organism>
<dbReference type="InterPro" id="IPR001254">
    <property type="entry name" value="Trypsin_dom"/>
</dbReference>